<keyword evidence="2" id="KW-1185">Reference proteome</keyword>
<evidence type="ECO:0000313" key="2">
    <source>
        <dbReference type="Proteomes" id="UP000095472"/>
    </source>
</evidence>
<protein>
    <submittedName>
        <fullName evidence="1">Penicillin-binding transpeptidase domain-containing protein</fullName>
    </submittedName>
</protein>
<sequence length="119" mass="13480">MVHIMRQIPSETYYTWLEKLGLGTKSGIDLPGEAASQLKERSQFIYSPVESATSSFGQGFSLTPLQLLQMQAMLANGGFRVTPHVVKGLVDPQGQQHFSPPFLPRNPCFRLKLRKRFWE</sequence>
<dbReference type="EMBL" id="CP182909">
    <property type="protein sequence ID" value="XPM64265.1"/>
    <property type="molecule type" value="Genomic_DNA"/>
</dbReference>
<name>A0ACD5GTJ3_9CYAN</name>
<reference evidence="1 2" key="1">
    <citation type="journal article" date="2016" name="Genome Announc.">
        <title>Draft Genome Sequence of the Thermotolerant Cyanobacterium Desertifilum sp. IPPAS B-1220.</title>
        <authorList>
            <person name="Mironov K.S."/>
            <person name="Sinetova M.A."/>
            <person name="Bolatkhan K."/>
            <person name="Zayadan B.K."/>
            <person name="Ustinova V.V."/>
            <person name="Kupriyanova E.V."/>
            <person name="Skrypnik A.N."/>
            <person name="Gogoleva N.E."/>
            <person name="Gogolev Y.V."/>
            <person name="Los D.A."/>
        </authorList>
    </citation>
    <scope>NUCLEOTIDE SEQUENCE [LARGE SCALE GENOMIC DNA]</scope>
    <source>
        <strain evidence="1 2">IPPAS B-1220</strain>
    </source>
</reference>
<proteinExistence type="predicted"/>
<organism evidence="1 2">
    <name type="scientific">Desertifilum tharense IPPAS B-1220</name>
    <dbReference type="NCBI Taxonomy" id="1781255"/>
    <lineage>
        <taxon>Bacteria</taxon>
        <taxon>Bacillati</taxon>
        <taxon>Cyanobacteriota</taxon>
        <taxon>Cyanophyceae</taxon>
        <taxon>Desertifilales</taxon>
        <taxon>Desertifilaceae</taxon>
        <taxon>Desertifilum</taxon>
    </lineage>
</organism>
<accession>A0ACD5GTJ3</accession>
<evidence type="ECO:0000313" key="1">
    <source>
        <dbReference type="EMBL" id="XPM64265.1"/>
    </source>
</evidence>
<dbReference type="Proteomes" id="UP000095472">
    <property type="component" value="Chromosome"/>
</dbReference>
<gene>
    <name evidence="1" type="ORF">BH720_035805</name>
</gene>